<evidence type="ECO:0000313" key="2">
    <source>
        <dbReference type="Proteomes" id="UP000290204"/>
    </source>
</evidence>
<sequence length="107" mass="12914">MRGSQSLFADIVFNDTLPPKERKGRNNTLQVKRNECLIDRYFFYAKLIGYNYPKVLEMLESEFFLCISTIPQIMEKPDNQLYLRRLKMEQPTKQHFEKKWPHIKWAA</sequence>
<gene>
    <name evidence="1" type="ORF">ESA94_20355</name>
</gene>
<evidence type="ECO:0000313" key="1">
    <source>
        <dbReference type="EMBL" id="RXK57553.1"/>
    </source>
</evidence>
<organism evidence="1 2">
    <name type="scientific">Lacibacter luteus</name>
    <dbReference type="NCBI Taxonomy" id="2508719"/>
    <lineage>
        <taxon>Bacteria</taxon>
        <taxon>Pseudomonadati</taxon>
        <taxon>Bacteroidota</taxon>
        <taxon>Chitinophagia</taxon>
        <taxon>Chitinophagales</taxon>
        <taxon>Chitinophagaceae</taxon>
        <taxon>Lacibacter</taxon>
    </lineage>
</organism>
<dbReference type="AlphaFoldDB" id="A0A4Q1CDT3"/>
<protein>
    <submittedName>
        <fullName evidence="1">Uncharacterized protein</fullName>
    </submittedName>
</protein>
<reference evidence="1 2" key="1">
    <citation type="submission" date="2019-01" db="EMBL/GenBank/DDBJ databases">
        <title>Lacibacter sp. strain TTM-7.</title>
        <authorList>
            <person name="Chen W.-M."/>
        </authorList>
    </citation>
    <scope>NUCLEOTIDE SEQUENCE [LARGE SCALE GENOMIC DNA]</scope>
    <source>
        <strain evidence="1 2">TTM-7</strain>
    </source>
</reference>
<comment type="caution">
    <text evidence="1">The sequence shown here is derived from an EMBL/GenBank/DDBJ whole genome shotgun (WGS) entry which is preliminary data.</text>
</comment>
<name>A0A4Q1CDT3_9BACT</name>
<proteinExistence type="predicted"/>
<dbReference type="EMBL" id="SDHW01000009">
    <property type="protein sequence ID" value="RXK57553.1"/>
    <property type="molecule type" value="Genomic_DNA"/>
</dbReference>
<dbReference type="Proteomes" id="UP000290204">
    <property type="component" value="Unassembled WGS sequence"/>
</dbReference>
<dbReference type="OrthoDB" id="670165at2"/>
<keyword evidence="2" id="KW-1185">Reference proteome</keyword>
<dbReference type="RefSeq" id="WP_129132805.1">
    <property type="nucleotide sequence ID" value="NZ_SDHW01000009.1"/>
</dbReference>
<accession>A0A4Q1CDT3</accession>